<feature type="compositionally biased region" description="Low complexity" evidence="7">
    <location>
        <begin position="2080"/>
        <end position="2092"/>
    </location>
</feature>
<feature type="compositionally biased region" description="Low complexity" evidence="7">
    <location>
        <begin position="1693"/>
        <end position="1709"/>
    </location>
</feature>
<sequence length="2150" mass="239464">MRPGSLTHARSFVMFRRLPSPHPNLLLARSLFLVSAAAASKDPLCLPMLVNCAHDLQTYTPPTGTLYMASGSVEMTSRYTVTSRPRCAPARFISRHPPASPCLITVASITFLYFVSNSRVFSSLVRRMVGPPTHALLESTTLFGPGSATRLLPYFSLRKSIPTPPPRSHRERGVKSGIFELPHLGLGRSLAGKSATEHGQAIEVLDSSEEENVSVSHKSPGMPSSMAGSPDVQPPPKFWIELPPLPPNHHEYELIQVPRLSRRFGSVGSSGESSEPPADDVVDAPILEKIVGEYSNNGKYYYYAAVESGVIYRFTAHSVKNKYPELIEEYERELKDGTLSDFDPTSTKVNPKHRLKHHSKPPRQPQRTTRGKSSRSSSAAYGSEPSEVLSISSGDDSDVPVRQSSRIATNNKNNRKPATRKLRNLNRNNNAGSSSDFEDKADSGSNYTVSSDGLGIVRPFIEAVDSDDEADEAVLLRHRQHCEACGQPSAFDMLEKLRRRKGKGKSRGRQRKKDDDDEASEPEEERLENLGGWIRCLRCCVVGHWGCLSAAQRQEILMTIKRHENDLAKAEKRAEGVEVDDNAELVDKRKQIWLDEATEFICGQCAKGGRCIICKEETAHRPVPAPDEGSSADKAIDLDTPPPDKASNLETPNKTGGSASGPSPLGPAKPGEIRSRYVPLGAPQILFRCITCRRPAHWQHLPPRDPNDKHQNTASQVAEAYVEPGPDQWKCHECLRLKYPVESILGWRPDPPGATETLARGQIPKPKDMLPREYLVKFKERGFKRVEWVPHMWMLAMHEGLLRNFLKDGTKLHLLEDDSEEFLDKIGKAEQSDDKEKDKSSANRALDVLPTFAQSRSISVEGDVKPKPSYEETPGPMPDAQLRIPNAWLRIDRVLDLRLRRLKPKKSGSKSATSTKRRKATRVADSDELDEIESESGDLAEAHFVDGEEPSNDMSESVADFEMREGRMPNAEELLERAVWVYFKFEDLQYDECVWDSPPKMGSLEWDSYKRAVSQYLFAHAVQVVRLTKAEEKQRDNRPHRDLSHWSGTDLQPKLEDESLKLMPFQVQGLQWLYGNWWNLQPSILADDMGLGKTVQLTSLIGRLVSEHVYPHLIVVPNSTIVNWIREFERWAPHVRVVRFNGEAKARQVIKKYELWNTEGHQMYHALVTTYETLAGPEFHQVFKKPADFQKVKNDSSLLFRKLNELNTIHRILMTGTPLNNNIRELFNLMNFLDPTNWNNLDELEEEYDQDNLTEELIAQLHERLRPYFLRRQKAEHEVIVPVSLVPIQKDIVRAILESNIQSLGLLADKDQNRKGPAPKKSALHNALMEMRKCIQHPYLNQPDMERRGLSPEETHKQLIDASAKFRLLKIMLPQLKKRGHRVLLFSQFKIVLDIIEDFLNMEGYKLLRLDGDTKSSLRQKEIDEYNKPGSEYFIYILTTRAGGVGVNLWSADTVIVFDPDFNPHQDLQAIARAHRYGQKNRVIVFKFMAKNTAEGTSKLWHYEGCTDKIPYEEKIFMMGKKKLVLDHLIVQKLGDEDEVEDIQGILMFGAKALFENPGESASDIKYTEKDVEELIIRAETEKIEEKQPGEGGGMKFDFAQVWNRQGSNTEVGQDTQETEGDDDFWAGVIKRAAEEKEKRRAQVLMGRGARKRAIANYREGDVEDSPERKSREQGSKEKEGDEEKDKEFKPVGEGSSSGSEAGSDGAPSSDDHPYPPLGNEIPPIPFPNNSSMVPPGHPPTVNQPGSLGMTQGIFPSTEMLYTMQLPKAKKPRKPNHPLPSSHVSAQPNGVPSTSGAIGSQAGPGNSLYFCPHCRKRHGTGGCPGSALIDQLLKTHREILSPDNEDEPDHKYWALHHIEKKLKDQGFDVSQVNKLELNSVPSKVKPPSKPILDPKPKPKKPKPSAPNAVQEPVGDMAELSTIPMTSNVSAPKKYMPAPPPASRPNPGPSTTVEHPGYSAFSAFPGISIQAYNGPAALNYGPTPAPLPFAKPGPVATFASSTADAFNAAARAQIGHTSGYRTVPRMEAGPQPAHPTVNTSGRGVPPGNPSVRPDPKTSTMPHALPSSSHSSVPPTIIQQPSVAAGTSAASVSAPKRPANSPPEETRKKQKYSACTICGQKPGHPAHDCPSIKTYEGLQSAVKKLEEQGPDV</sequence>
<dbReference type="InterPro" id="IPR049730">
    <property type="entry name" value="SNF2/RAD54-like_C"/>
</dbReference>
<dbReference type="EMBL" id="CP059661">
    <property type="protein sequence ID" value="QRW19270.1"/>
    <property type="molecule type" value="Genomic_DNA"/>
</dbReference>
<comment type="subcellular location">
    <subcellularLocation>
        <location evidence="1">Nucleus</location>
    </subcellularLocation>
</comment>
<organism evidence="10 11">
    <name type="scientific">Rhizoctonia solani</name>
    <dbReference type="NCBI Taxonomy" id="456999"/>
    <lineage>
        <taxon>Eukaryota</taxon>
        <taxon>Fungi</taxon>
        <taxon>Dikarya</taxon>
        <taxon>Basidiomycota</taxon>
        <taxon>Agaricomycotina</taxon>
        <taxon>Agaricomycetes</taxon>
        <taxon>Cantharellales</taxon>
        <taxon>Ceratobasidiaceae</taxon>
        <taxon>Rhizoctonia</taxon>
    </lineage>
</organism>
<feature type="compositionally biased region" description="Low complexity" evidence="7">
    <location>
        <begin position="656"/>
        <end position="670"/>
    </location>
</feature>
<feature type="compositionally biased region" description="Basic residues" evidence="7">
    <location>
        <begin position="499"/>
        <end position="511"/>
    </location>
</feature>
<dbReference type="InterPro" id="IPR001650">
    <property type="entry name" value="Helicase_C-like"/>
</dbReference>
<dbReference type="GO" id="GO:0000785">
    <property type="term" value="C:chromatin"/>
    <property type="evidence" value="ECO:0007669"/>
    <property type="project" value="TreeGrafter"/>
</dbReference>
<feature type="region of interest" description="Disordered" evidence="7">
    <location>
        <begin position="207"/>
        <end position="230"/>
    </location>
</feature>
<name>A0A8H8NTJ1_9AGAM</name>
<keyword evidence="3" id="KW-0378">Hydrolase</keyword>
<dbReference type="GO" id="GO:0016887">
    <property type="term" value="F:ATP hydrolysis activity"/>
    <property type="evidence" value="ECO:0007669"/>
    <property type="project" value="TreeGrafter"/>
</dbReference>
<dbReference type="KEGG" id="rsx:RhiXN_00676"/>
<protein>
    <submittedName>
        <fullName evidence="10">SHREC complex subunit Mit1</fullName>
    </submittedName>
</protein>
<proteinExistence type="predicted"/>
<feature type="compositionally biased region" description="Basic residues" evidence="7">
    <location>
        <begin position="350"/>
        <end position="361"/>
    </location>
</feature>
<feature type="compositionally biased region" description="Low complexity" evidence="7">
    <location>
        <begin position="374"/>
        <end position="387"/>
    </location>
</feature>
<feature type="domain" description="Helicase C-terminal" evidence="9">
    <location>
        <begin position="1368"/>
        <end position="1538"/>
    </location>
</feature>
<feature type="region of interest" description="Disordered" evidence="7">
    <location>
        <begin position="1927"/>
        <end position="1954"/>
    </location>
</feature>
<feature type="region of interest" description="Disordered" evidence="7">
    <location>
        <begin position="1030"/>
        <end position="1050"/>
    </location>
</feature>
<evidence type="ECO:0000256" key="2">
    <source>
        <dbReference type="ARBA" id="ARBA00022741"/>
    </source>
</evidence>
<keyword evidence="6" id="KW-0175">Coiled coil</keyword>
<dbReference type="Gene3D" id="3.40.50.300">
    <property type="entry name" value="P-loop containing nucleotide triphosphate hydrolases"/>
    <property type="match status" value="1"/>
</dbReference>
<reference evidence="10" key="1">
    <citation type="submission" date="2020-05" db="EMBL/GenBank/DDBJ databases">
        <title>Evolutionary and genomic comparisons of hybrid uninucleate and nonhybrid Rhizoctonia fungi.</title>
        <authorList>
            <person name="Li C."/>
            <person name="Chen X."/>
        </authorList>
    </citation>
    <scope>NUCLEOTIDE SEQUENCE</scope>
    <source>
        <strain evidence="10">AG-1 IA</strain>
    </source>
</reference>
<dbReference type="Gene3D" id="3.40.50.10810">
    <property type="entry name" value="Tandem AAA-ATPase domain"/>
    <property type="match status" value="1"/>
</dbReference>
<feature type="compositionally biased region" description="Acidic residues" evidence="7">
    <location>
        <begin position="515"/>
        <end position="524"/>
    </location>
</feature>
<dbReference type="Pfam" id="PF00176">
    <property type="entry name" value="SNF2-rel_dom"/>
    <property type="match status" value="1"/>
</dbReference>
<feature type="compositionally biased region" description="Low complexity" evidence="7">
    <location>
        <begin position="219"/>
        <end position="230"/>
    </location>
</feature>
<dbReference type="GO" id="GO:0005524">
    <property type="term" value="F:ATP binding"/>
    <property type="evidence" value="ECO:0007669"/>
    <property type="project" value="UniProtKB-KW"/>
</dbReference>
<evidence type="ECO:0000256" key="6">
    <source>
        <dbReference type="SAM" id="Coils"/>
    </source>
</evidence>
<dbReference type="PROSITE" id="PS51192">
    <property type="entry name" value="HELICASE_ATP_BIND_1"/>
    <property type="match status" value="1"/>
</dbReference>
<dbReference type="Proteomes" id="UP000650533">
    <property type="component" value="Chromosome 4"/>
</dbReference>
<evidence type="ECO:0000256" key="7">
    <source>
        <dbReference type="SAM" id="MobiDB-lite"/>
    </source>
</evidence>
<feature type="region of interest" description="Disordered" evidence="7">
    <location>
        <begin position="904"/>
        <end position="954"/>
    </location>
</feature>
<feature type="compositionally biased region" description="Pro residues" evidence="7">
    <location>
        <begin position="1936"/>
        <end position="1947"/>
    </location>
</feature>
<feature type="compositionally biased region" description="Polar residues" evidence="7">
    <location>
        <begin position="402"/>
        <end position="412"/>
    </location>
</feature>
<dbReference type="InterPro" id="IPR041684">
    <property type="entry name" value="Znf-PHD-like"/>
</dbReference>
<dbReference type="InterPro" id="IPR038718">
    <property type="entry name" value="SNF2-like_sf"/>
</dbReference>
<feature type="coiled-coil region" evidence="6">
    <location>
        <begin position="553"/>
        <end position="580"/>
    </location>
</feature>
<dbReference type="SMART" id="SM00490">
    <property type="entry name" value="HELICc"/>
    <property type="match status" value="1"/>
</dbReference>
<evidence type="ECO:0000256" key="3">
    <source>
        <dbReference type="ARBA" id="ARBA00022801"/>
    </source>
</evidence>
<dbReference type="PANTHER" id="PTHR45623">
    <property type="entry name" value="CHROMODOMAIN-HELICASE-DNA-BINDING PROTEIN 3-RELATED-RELATED"/>
    <property type="match status" value="1"/>
</dbReference>
<gene>
    <name evidence="10" type="ORF">RhiXN_00676</name>
</gene>
<evidence type="ECO:0000256" key="4">
    <source>
        <dbReference type="ARBA" id="ARBA00022840"/>
    </source>
</evidence>
<feature type="region of interest" description="Disordered" evidence="7">
    <location>
        <begin position="1768"/>
        <end position="1802"/>
    </location>
</feature>
<dbReference type="GO" id="GO:0042393">
    <property type="term" value="F:histone binding"/>
    <property type="evidence" value="ECO:0007669"/>
    <property type="project" value="TreeGrafter"/>
</dbReference>
<keyword evidence="4" id="KW-0067">ATP-binding</keyword>
<dbReference type="Pfam" id="PF00271">
    <property type="entry name" value="Helicase_C"/>
    <property type="match status" value="1"/>
</dbReference>
<evidence type="ECO:0000259" key="9">
    <source>
        <dbReference type="PROSITE" id="PS51194"/>
    </source>
</evidence>
<dbReference type="Pfam" id="PF15446">
    <property type="entry name" value="zf-PHD-like"/>
    <property type="match status" value="1"/>
</dbReference>
<accession>A0A8H8NTJ1</accession>
<dbReference type="InterPro" id="IPR027417">
    <property type="entry name" value="P-loop_NTPase"/>
</dbReference>
<feature type="compositionally biased region" description="Basic residues" evidence="7">
    <location>
        <begin position="413"/>
        <end position="424"/>
    </location>
</feature>
<feature type="domain" description="Helicase ATP-binding" evidence="8">
    <location>
        <begin position="1074"/>
        <end position="1236"/>
    </location>
</feature>
<feature type="compositionally biased region" description="Polar residues" evidence="7">
    <location>
        <begin position="1741"/>
        <end position="1750"/>
    </location>
</feature>
<evidence type="ECO:0000313" key="10">
    <source>
        <dbReference type="EMBL" id="QRW19270.1"/>
    </source>
</evidence>
<feature type="compositionally biased region" description="Basic and acidic residues" evidence="7">
    <location>
        <begin position="1666"/>
        <end position="1691"/>
    </location>
</feature>
<dbReference type="SMART" id="SM00487">
    <property type="entry name" value="DEXDc"/>
    <property type="match status" value="1"/>
</dbReference>
<feature type="compositionally biased region" description="Polar residues" evidence="7">
    <location>
        <begin position="1782"/>
        <end position="1798"/>
    </location>
</feature>
<evidence type="ECO:0000256" key="5">
    <source>
        <dbReference type="ARBA" id="ARBA00023242"/>
    </source>
</evidence>
<dbReference type="PROSITE" id="PS51194">
    <property type="entry name" value="HELICASE_CTER"/>
    <property type="match status" value="1"/>
</dbReference>
<feature type="compositionally biased region" description="Basic and acidic residues" evidence="7">
    <location>
        <begin position="1030"/>
        <end position="1044"/>
    </location>
</feature>
<dbReference type="GO" id="GO:0003677">
    <property type="term" value="F:DNA binding"/>
    <property type="evidence" value="ECO:0007669"/>
    <property type="project" value="TreeGrafter"/>
</dbReference>
<dbReference type="SUPFAM" id="SSF54160">
    <property type="entry name" value="Chromo domain-like"/>
    <property type="match status" value="1"/>
</dbReference>
<dbReference type="GeneID" id="67022958"/>
<dbReference type="RefSeq" id="XP_043179507.1">
    <property type="nucleotide sequence ID" value="XM_043320495.1"/>
</dbReference>
<evidence type="ECO:0000313" key="11">
    <source>
        <dbReference type="Proteomes" id="UP000650533"/>
    </source>
</evidence>
<feature type="region of interest" description="Disordered" evidence="7">
    <location>
        <begin position="1656"/>
        <end position="1753"/>
    </location>
</feature>
<dbReference type="CDD" id="cd18793">
    <property type="entry name" value="SF2_C_SNF"/>
    <property type="match status" value="1"/>
</dbReference>
<evidence type="ECO:0000256" key="1">
    <source>
        <dbReference type="ARBA" id="ARBA00004123"/>
    </source>
</evidence>
<feature type="region of interest" description="Disordered" evidence="7">
    <location>
        <begin position="1878"/>
        <end position="1915"/>
    </location>
</feature>
<feature type="region of interest" description="Disordered" evidence="7">
    <location>
        <begin position="622"/>
        <end position="672"/>
    </location>
</feature>
<evidence type="ECO:0000259" key="8">
    <source>
        <dbReference type="PROSITE" id="PS51192"/>
    </source>
</evidence>
<keyword evidence="5" id="KW-0539">Nucleus</keyword>
<feature type="region of interest" description="Disordered" evidence="7">
    <location>
        <begin position="337"/>
        <end position="449"/>
    </location>
</feature>
<dbReference type="SUPFAM" id="SSF52540">
    <property type="entry name" value="P-loop containing nucleoside triphosphate hydrolases"/>
    <property type="match status" value="2"/>
</dbReference>
<feature type="region of interest" description="Disordered" evidence="7">
    <location>
        <begin position="857"/>
        <end position="881"/>
    </location>
</feature>
<feature type="compositionally biased region" description="Polar residues" evidence="7">
    <location>
        <begin position="2055"/>
        <end position="2079"/>
    </location>
</feature>
<dbReference type="GO" id="GO:0003682">
    <property type="term" value="F:chromatin binding"/>
    <property type="evidence" value="ECO:0007669"/>
    <property type="project" value="TreeGrafter"/>
</dbReference>
<dbReference type="PANTHER" id="PTHR45623:SF17">
    <property type="entry name" value="CHROMODOMAIN-HELICASE-DNA-BINDING PROTEIN 3-RELATED"/>
    <property type="match status" value="1"/>
</dbReference>
<dbReference type="InterPro" id="IPR014001">
    <property type="entry name" value="Helicase_ATP-bd"/>
</dbReference>
<dbReference type="InterPro" id="IPR000330">
    <property type="entry name" value="SNF2_N"/>
</dbReference>
<dbReference type="GO" id="GO:0140658">
    <property type="term" value="F:ATP-dependent chromatin remodeler activity"/>
    <property type="evidence" value="ECO:0007669"/>
    <property type="project" value="TreeGrafter"/>
</dbReference>
<dbReference type="InterPro" id="IPR016197">
    <property type="entry name" value="Chromo-like_dom_sf"/>
</dbReference>
<feature type="compositionally biased region" description="Acidic residues" evidence="7">
    <location>
        <begin position="926"/>
        <end position="938"/>
    </location>
</feature>
<feature type="region of interest" description="Disordered" evidence="7">
    <location>
        <begin position="499"/>
        <end position="524"/>
    </location>
</feature>
<keyword evidence="2" id="KW-0547">Nucleotide-binding</keyword>
<feature type="region of interest" description="Disordered" evidence="7">
    <location>
        <begin position="2024"/>
        <end position="2110"/>
    </location>
</feature>
<dbReference type="GO" id="GO:0005634">
    <property type="term" value="C:nucleus"/>
    <property type="evidence" value="ECO:0007669"/>
    <property type="project" value="UniProtKB-SubCell"/>
</dbReference>